<evidence type="ECO:0000256" key="7">
    <source>
        <dbReference type="PIRSR" id="PIRSR002854-1"/>
    </source>
</evidence>
<comment type="caution">
    <text evidence="9">The sequence shown here is derived from an EMBL/GenBank/DDBJ whole genome shotgun (WGS) entry which is preliminary data.</text>
</comment>
<evidence type="ECO:0000256" key="4">
    <source>
        <dbReference type="ARBA" id="ARBA00023139"/>
    </source>
</evidence>
<proteinExistence type="inferred from homology"/>
<keyword evidence="4" id="KW-0564">Palmitate</keyword>
<comment type="similarity">
    <text evidence="6">Belongs to the nlpA lipoprotein family.</text>
</comment>
<dbReference type="Gene3D" id="3.40.190.10">
    <property type="entry name" value="Periplasmic binding protein-like II"/>
    <property type="match status" value="2"/>
</dbReference>
<evidence type="ECO:0000256" key="3">
    <source>
        <dbReference type="ARBA" id="ARBA00023136"/>
    </source>
</evidence>
<dbReference type="OrthoDB" id="9812878at2"/>
<feature type="lipid moiety-binding region" description="S-diacylglycerol cysteine" evidence="7">
    <location>
        <position position="20"/>
    </location>
</feature>
<dbReference type="PANTHER" id="PTHR30429:SF0">
    <property type="entry name" value="METHIONINE-BINDING LIPOPROTEIN METQ"/>
    <property type="match status" value="1"/>
</dbReference>
<keyword evidence="3" id="KW-0472">Membrane</keyword>
<keyword evidence="10" id="KW-1185">Reference proteome</keyword>
<feature type="chain" id="PRO_5039352288" description="Lipoprotein" evidence="8">
    <location>
        <begin position="22"/>
        <end position="272"/>
    </location>
</feature>
<evidence type="ECO:0000256" key="6">
    <source>
        <dbReference type="PIRNR" id="PIRNR002854"/>
    </source>
</evidence>
<dbReference type="EMBL" id="AODH01000004">
    <property type="protein sequence ID" value="EUJ42036.1"/>
    <property type="molecule type" value="Genomic_DNA"/>
</dbReference>
<dbReference type="InterPro" id="IPR004872">
    <property type="entry name" value="Lipoprotein_NlpA"/>
</dbReference>
<dbReference type="PROSITE" id="PS51257">
    <property type="entry name" value="PROKAR_LIPOPROTEIN"/>
    <property type="match status" value="1"/>
</dbReference>
<protein>
    <recommendedName>
        <fullName evidence="6">Lipoprotein</fullName>
    </recommendedName>
</protein>
<keyword evidence="5 6" id="KW-0449">Lipoprotein</keyword>
<keyword evidence="2 8" id="KW-0732">Signal</keyword>
<dbReference type="PATRIC" id="fig|1265861.3.peg.292"/>
<evidence type="ECO:0000313" key="10">
    <source>
        <dbReference type="Proteomes" id="UP000019243"/>
    </source>
</evidence>
<evidence type="ECO:0000313" key="9">
    <source>
        <dbReference type="EMBL" id="EUJ42036.1"/>
    </source>
</evidence>
<dbReference type="GO" id="GO:0016020">
    <property type="term" value="C:membrane"/>
    <property type="evidence" value="ECO:0007669"/>
    <property type="project" value="UniProtKB-SubCell"/>
</dbReference>
<accession>W7D270</accession>
<gene>
    <name evidence="9" type="ORF">BCAMP_01505</name>
</gene>
<dbReference type="STRING" id="1265861.BCAMP_01505"/>
<dbReference type="AlphaFoldDB" id="W7D270"/>
<feature type="signal peptide" evidence="8">
    <location>
        <begin position="1"/>
        <end position="21"/>
    </location>
</feature>
<evidence type="ECO:0000256" key="2">
    <source>
        <dbReference type="ARBA" id="ARBA00022729"/>
    </source>
</evidence>
<dbReference type="PIRSF" id="PIRSF002854">
    <property type="entry name" value="MetQ"/>
    <property type="match status" value="1"/>
</dbReference>
<comment type="subcellular location">
    <subcellularLocation>
        <location evidence="1">Membrane</location>
        <topology evidence="1">Lipid-anchor</topology>
    </subcellularLocation>
</comment>
<dbReference type="Pfam" id="PF03180">
    <property type="entry name" value="Lipoprotein_9"/>
    <property type="match status" value="1"/>
</dbReference>
<dbReference type="SUPFAM" id="SSF53850">
    <property type="entry name" value="Periplasmic binding protein-like II"/>
    <property type="match status" value="1"/>
</dbReference>
<sequence length="272" mass="29877">MKKIILSLVTVLVLVTLAACGGNDDAKKDSAKLVVGASNVPHAEILEKAKPLLAKEGVELEIKKYQDYILPNKQLASGDLDANYFQHIPYLEQYNKDNETDLVSAGKIHIEPFGIYSAKFKKVSDIKDGATILISNSTADQGRILMLLEQEGLVKINDSIKDKVTATIKDIDNIKHLKFLNQVDPGLLAQAYKNEEADLYAINTNYAIDAGLQPTEDALILENSDSPYANIVAVNKADKDNANIKKLIKVLHSKAIQDFITDKYEGAVLPTK</sequence>
<dbReference type="Proteomes" id="UP000019243">
    <property type="component" value="Unassembled WGS sequence"/>
</dbReference>
<reference evidence="9 10" key="1">
    <citation type="submission" date="2012-12" db="EMBL/GenBank/DDBJ databases">
        <title>Novel taxa of Listeriaceae from agricultural environments in the United States.</title>
        <authorList>
            <person name="den Bakker H.C."/>
            <person name="Allred A."/>
            <person name="Warchocki S."/>
            <person name="Wright E.M."/>
            <person name="Burrell A."/>
            <person name="Nightingale K.K."/>
            <person name="Kephart D."/>
            <person name="Wiedmann M."/>
        </authorList>
    </citation>
    <scope>NUCLEOTIDE SEQUENCE [LARGE SCALE GENOMIC DNA]</scope>
    <source>
        <strain evidence="9 10">FSL F6-1037</strain>
    </source>
</reference>
<dbReference type="PANTHER" id="PTHR30429">
    <property type="entry name" value="D-METHIONINE-BINDING LIPOPROTEIN METQ"/>
    <property type="match status" value="1"/>
</dbReference>
<dbReference type="RefSeq" id="WP_035313051.1">
    <property type="nucleotide sequence ID" value="NZ_AODH01000004.1"/>
</dbReference>
<evidence type="ECO:0000256" key="5">
    <source>
        <dbReference type="ARBA" id="ARBA00023288"/>
    </source>
</evidence>
<organism evidence="9 10">
    <name type="scientific">Brochothrix campestris FSL F6-1037</name>
    <dbReference type="NCBI Taxonomy" id="1265861"/>
    <lineage>
        <taxon>Bacteria</taxon>
        <taxon>Bacillati</taxon>
        <taxon>Bacillota</taxon>
        <taxon>Bacilli</taxon>
        <taxon>Bacillales</taxon>
        <taxon>Listeriaceae</taxon>
        <taxon>Brochothrix</taxon>
    </lineage>
</organism>
<evidence type="ECO:0000256" key="1">
    <source>
        <dbReference type="ARBA" id="ARBA00004635"/>
    </source>
</evidence>
<name>W7D270_9LIST</name>
<evidence type="ECO:0000256" key="8">
    <source>
        <dbReference type="SAM" id="SignalP"/>
    </source>
</evidence>